<dbReference type="AlphaFoldDB" id="A0A1M5WCF4"/>
<dbReference type="InterPro" id="IPR052556">
    <property type="entry name" value="PolySynth_Transporter"/>
</dbReference>
<evidence type="ECO:0000256" key="5">
    <source>
        <dbReference type="SAM" id="Phobius"/>
    </source>
</evidence>
<evidence type="ECO:0000256" key="4">
    <source>
        <dbReference type="ARBA" id="ARBA00023136"/>
    </source>
</evidence>
<dbReference type="PANTHER" id="PTHR43424:SF1">
    <property type="entry name" value="LOCUS PUTATIVE PROTEIN 1-RELATED"/>
    <property type="match status" value="1"/>
</dbReference>
<accession>A0A1M5WCF4</accession>
<feature type="transmembrane region" description="Helical" evidence="5">
    <location>
        <begin position="246"/>
        <end position="269"/>
    </location>
</feature>
<dbReference type="OrthoDB" id="9815702at2"/>
<feature type="transmembrane region" description="Helical" evidence="5">
    <location>
        <begin position="384"/>
        <end position="402"/>
    </location>
</feature>
<sequence>MSSKLKINAIYNAFYQIVLFVSPIIVAPYVSRVFGPEGIGAISFSQSIFIFFNLLGSLGSGTYGQRLIASTRNNIEDLTKSFWEIVILKVFLSITSIIIYTTFVFYSNIGYKTLLLVLIVDLSVNMFDIAWLYQGLENFKKTIINQVIIKVLAIVGIFLFVKNSEDTYVYLLCFSIPLLLGYIALWKGVSKNLVKIKIRDLKPFKHLGGLVALFLPFIAILLFSKVDKLMLGFLSDEILEVGYYEQGMKFISIALGFITSFSVVLLPTLTNYFQSKNHKELKDIILKTILRVFGLSILLFLGLFVVSSNFVPWFFGKEFIPSIAIMKILSVLMMFKGINAILGSAYLISIYQQKKYTIAIYTSVILNILLNWLLIPIYFSKGAAYTSVFSEIFLFAMLMYFSKDVINYAVLFKLVWKYILAGIFTILPLGLLANHLDPSILNTIILTISLLLMYGTILIFVFKDEVIITSFKKIVGKFY</sequence>
<feature type="transmembrane region" description="Helical" evidence="5">
    <location>
        <begin position="143"/>
        <end position="161"/>
    </location>
</feature>
<dbReference type="PANTHER" id="PTHR43424">
    <property type="entry name" value="LOCUS PUTATIVE PROTEIN 1-RELATED"/>
    <property type="match status" value="1"/>
</dbReference>
<dbReference type="Pfam" id="PF01943">
    <property type="entry name" value="Polysacc_synt"/>
    <property type="match status" value="1"/>
</dbReference>
<dbReference type="InterPro" id="IPR002797">
    <property type="entry name" value="Polysacc_synth"/>
</dbReference>
<feature type="transmembrane region" description="Helical" evidence="5">
    <location>
        <begin position="167"/>
        <end position="186"/>
    </location>
</feature>
<dbReference type="Proteomes" id="UP000184109">
    <property type="component" value="Unassembled WGS sequence"/>
</dbReference>
<name>A0A1M5WCF4_9FLAO</name>
<feature type="transmembrane region" description="Helical" evidence="5">
    <location>
        <begin position="113"/>
        <end position="131"/>
    </location>
</feature>
<dbReference type="RefSeq" id="WP_073121710.1">
    <property type="nucleotide sequence ID" value="NZ_BMEN01000006.1"/>
</dbReference>
<feature type="transmembrane region" description="Helical" evidence="5">
    <location>
        <begin position="289"/>
        <end position="311"/>
    </location>
</feature>
<feature type="transmembrane region" description="Helical" evidence="5">
    <location>
        <begin position="358"/>
        <end position="378"/>
    </location>
</feature>
<evidence type="ECO:0000313" key="6">
    <source>
        <dbReference type="EMBL" id="SHH85269.1"/>
    </source>
</evidence>
<reference evidence="7" key="1">
    <citation type="submission" date="2016-11" db="EMBL/GenBank/DDBJ databases">
        <authorList>
            <person name="Varghese N."/>
            <person name="Submissions S."/>
        </authorList>
    </citation>
    <scope>NUCLEOTIDE SEQUENCE [LARGE SCALE GENOMIC DNA]</scope>
    <source>
        <strain evidence="7">DSM 100572</strain>
    </source>
</reference>
<gene>
    <name evidence="6" type="ORF">SAMN05444281_2314</name>
</gene>
<feature type="transmembrane region" description="Helical" evidence="5">
    <location>
        <begin position="207"/>
        <end position="226"/>
    </location>
</feature>
<dbReference type="STRING" id="1195760.SAMN05444281_2314"/>
<dbReference type="EMBL" id="FQXQ01000005">
    <property type="protein sequence ID" value="SHH85269.1"/>
    <property type="molecule type" value="Genomic_DNA"/>
</dbReference>
<keyword evidence="7" id="KW-1185">Reference proteome</keyword>
<dbReference type="GO" id="GO:0016020">
    <property type="term" value="C:membrane"/>
    <property type="evidence" value="ECO:0007669"/>
    <property type="project" value="UniProtKB-SubCell"/>
</dbReference>
<protein>
    <submittedName>
        <fullName evidence="6">Membrane protein involved in the export of O-antigen and teichoic acid</fullName>
    </submittedName>
</protein>
<feature type="transmembrane region" description="Helical" evidence="5">
    <location>
        <begin position="12"/>
        <end position="30"/>
    </location>
</feature>
<keyword evidence="3 5" id="KW-1133">Transmembrane helix</keyword>
<evidence type="ECO:0000313" key="7">
    <source>
        <dbReference type="Proteomes" id="UP000184109"/>
    </source>
</evidence>
<keyword evidence="2 5" id="KW-0812">Transmembrane</keyword>
<feature type="transmembrane region" description="Helical" evidence="5">
    <location>
        <begin position="323"/>
        <end position="346"/>
    </location>
</feature>
<comment type="subcellular location">
    <subcellularLocation>
        <location evidence="1">Membrane</location>
        <topology evidence="1">Multi-pass membrane protein</topology>
    </subcellularLocation>
</comment>
<feature type="transmembrane region" description="Helical" evidence="5">
    <location>
        <begin position="439"/>
        <end position="462"/>
    </location>
</feature>
<evidence type="ECO:0000256" key="3">
    <source>
        <dbReference type="ARBA" id="ARBA00022989"/>
    </source>
</evidence>
<organism evidence="6 7">
    <name type="scientific">Wenyingzhuangia marina</name>
    <dbReference type="NCBI Taxonomy" id="1195760"/>
    <lineage>
        <taxon>Bacteria</taxon>
        <taxon>Pseudomonadati</taxon>
        <taxon>Bacteroidota</taxon>
        <taxon>Flavobacteriia</taxon>
        <taxon>Flavobacteriales</taxon>
        <taxon>Flavobacteriaceae</taxon>
        <taxon>Wenyingzhuangia</taxon>
    </lineage>
</organism>
<evidence type="ECO:0000256" key="1">
    <source>
        <dbReference type="ARBA" id="ARBA00004141"/>
    </source>
</evidence>
<feature type="transmembrane region" description="Helical" evidence="5">
    <location>
        <begin position="42"/>
        <end position="64"/>
    </location>
</feature>
<proteinExistence type="predicted"/>
<evidence type="ECO:0000256" key="2">
    <source>
        <dbReference type="ARBA" id="ARBA00022692"/>
    </source>
</evidence>
<keyword evidence="4 5" id="KW-0472">Membrane</keyword>
<feature type="transmembrane region" description="Helical" evidence="5">
    <location>
        <begin position="85"/>
        <end position="107"/>
    </location>
</feature>
<feature type="transmembrane region" description="Helical" evidence="5">
    <location>
        <begin position="414"/>
        <end position="433"/>
    </location>
</feature>